<dbReference type="Pfam" id="PF14292">
    <property type="entry name" value="SusE"/>
    <property type="match status" value="1"/>
</dbReference>
<sequence length="346" mass="37836">MKKFLKYISIAIIGGLAITSCSDDDLLKVNPADYDAAVIATPSDNASLVLTEDKLDSTYTFKWNKAEYGLNVIPRYTLEITTKDDAAFAKAVQLTTNSTAVEFSTSYKDLNTKVLELGIAPNVAEELIYRVVSTLGTQQSQQLISAVQTITITAYPTDLSTNWGIVGSAAPNGWDGPDVQFWKSGVINVLVAYTDLKGDSEIKFRQDNKWDFDYGDNGADGTLEKGGSNIKIAKTGTYKITMNLNDLTYKIEEFSWGLVGDATPNGWDGPDTKLMYDGTIDSWVTTVTMKTGEYKFRQNDKWDVSYGGTDTPGVLTNENGGNIKITAGTYKITANFNKSTYSAEAQ</sequence>
<evidence type="ECO:0000313" key="4">
    <source>
        <dbReference type="Proteomes" id="UP000184120"/>
    </source>
</evidence>
<evidence type="ECO:0000313" key="2">
    <source>
        <dbReference type="EMBL" id="GGE95367.1"/>
    </source>
</evidence>
<accession>A0A1M6T9B7</accession>
<keyword evidence="5" id="KW-1185">Reference proteome</keyword>
<feature type="domain" description="SusE outer membrane protein" evidence="1">
    <location>
        <begin position="30"/>
        <end position="131"/>
    </location>
</feature>
<evidence type="ECO:0000313" key="5">
    <source>
        <dbReference type="Proteomes" id="UP000650994"/>
    </source>
</evidence>
<reference evidence="2" key="5">
    <citation type="submission" date="2024-05" db="EMBL/GenBank/DDBJ databases">
        <authorList>
            <person name="Sun Q."/>
            <person name="Zhou Y."/>
        </authorList>
    </citation>
    <scope>NUCLEOTIDE SEQUENCE</scope>
    <source>
        <strain evidence="2">CGMCC 1.12707</strain>
    </source>
</reference>
<organism evidence="3 4">
    <name type="scientific">Chishuiella changwenlii</name>
    <dbReference type="NCBI Taxonomy" id="1434701"/>
    <lineage>
        <taxon>Bacteria</taxon>
        <taxon>Pseudomonadati</taxon>
        <taxon>Bacteroidota</taxon>
        <taxon>Flavobacteriia</taxon>
        <taxon>Flavobacteriales</taxon>
        <taxon>Weeksellaceae</taxon>
        <taxon>Chishuiella</taxon>
    </lineage>
</organism>
<dbReference type="Proteomes" id="UP000650994">
    <property type="component" value="Unassembled WGS sequence"/>
</dbReference>
<dbReference type="OrthoDB" id="975117at2"/>
<reference evidence="2" key="1">
    <citation type="journal article" date="2014" name="Int. J. Syst. Evol. Microbiol.">
        <title>Complete genome of a new Firmicutes species belonging to the dominant human colonic microbiota ('Ruminococcus bicirculans') reveals two chromosomes and a selective capacity to utilize plant glucans.</title>
        <authorList>
            <consortium name="NISC Comparative Sequencing Program"/>
            <person name="Wegmann U."/>
            <person name="Louis P."/>
            <person name="Goesmann A."/>
            <person name="Henrissat B."/>
            <person name="Duncan S.H."/>
            <person name="Flint H.J."/>
        </authorList>
    </citation>
    <scope>NUCLEOTIDE SEQUENCE</scope>
    <source>
        <strain evidence="2">CGMCC 1.12707</strain>
    </source>
</reference>
<protein>
    <submittedName>
        <fullName evidence="3">SusE outer membrane protein</fullName>
    </submittedName>
</protein>
<proteinExistence type="predicted"/>
<evidence type="ECO:0000259" key="1">
    <source>
        <dbReference type="Pfam" id="PF14292"/>
    </source>
</evidence>
<reference evidence="5" key="4">
    <citation type="journal article" date="2019" name="Int. J. Syst. Evol. Microbiol.">
        <title>The Global Catalogue of Microorganisms (GCM) 10K type strain sequencing project: providing services to taxonomists for standard genome sequencing and annotation.</title>
        <authorList>
            <consortium name="The Broad Institute Genomics Platform"/>
            <consortium name="The Broad Institute Genome Sequencing Center for Infectious Disease"/>
            <person name="Wu L."/>
            <person name="Ma J."/>
        </authorList>
    </citation>
    <scope>NUCLEOTIDE SEQUENCE [LARGE SCALE GENOMIC DNA]</scope>
    <source>
        <strain evidence="5">CGMCC 1.12707</strain>
    </source>
</reference>
<reference evidence="3" key="2">
    <citation type="submission" date="2016-11" db="EMBL/GenBank/DDBJ databases">
        <authorList>
            <person name="Jaros S."/>
            <person name="Januszkiewicz K."/>
            <person name="Wedrychowicz H."/>
        </authorList>
    </citation>
    <scope>NUCLEOTIDE SEQUENCE [LARGE SCALE GENOMIC DNA]</scope>
    <source>
        <strain evidence="3">DSM 27989</strain>
    </source>
</reference>
<dbReference type="CDD" id="cd12956">
    <property type="entry name" value="CBM_SusE-F_like"/>
    <property type="match status" value="2"/>
</dbReference>
<name>A0A1M6T9B7_9FLAO</name>
<dbReference type="STRING" id="1434701.SAMN05443634_101323"/>
<dbReference type="Proteomes" id="UP000184120">
    <property type="component" value="Unassembled WGS sequence"/>
</dbReference>
<reference evidence="4" key="3">
    <citation type="submission" date="2016-11" db="EMBL/GenBank/DDBJ databases">
        <authorList>
            <person name="Varghese N."/>
            <person name="Submissions S."/>
        </authorList>
    </citation>
    <scope>NUCLEOTIDE SEQUENCE [LARGE SCALE GENOMIC DNA]</scope>
    <source>
        <strain evidence="4">DSM 27989</strain>
    </source>
</reference>
<dbReference type="InterPro" id="IPR025970">
    <property type="entry name" value="SusE"/>
</dbReference>
<dbReference type="EMBL" id="FRBH01000001">
    <property type="protein sequence ID" value="SHK53662.1"/>
    <property type="molecule type" value="Genomic_DNA"/>
</dbReference>
<dbReference type="AlphaFoldDB" id="A0A1M6T9B7"/>
<gene>
    <name evidence="2" type="ORF">GCM10010984_11110</name>
    <name evidence="3" type="ORF">SAMN05443634_101323</name>
</gene>
<dbReference type="EMBL" id="BMFL01000006">
    <property type="protein sequence ID" value="GGE95367.1"/>
    <property type="molecule type" value="Genomic_DNA"/>
</dbReference>
<dbReference type="RefSeq" id="WP_072929212.1">
    <property type="nucleotide sequence ID" value="NZ_BMFL01000006.1"/>
</dbReference>
<dbReference type="Gene3D" id="2.60.40.3620">
    <property type="match status" value="2"/>
</dbReference>
<dbReference type="PROSITE" id="PS51257">
    <property type="entry name" value="PROKAR_LIPOPROTEIN"/>
    <property type="match status" value="1"/>
</dbReference>
<evidence type="ECO:0000313" key="3">
    <source>
        <dbReference type="EMBL" id="SHK53662.1"/>
    </source>
</evidence>